<organism evidence="7 8">
    <name type="scientific">Pararhodobacter aggregans</name>
    <dbReference type="NCBI Taxonomy" id="404875"/>
    <lineage>
        <taxon>Bacteria</taxon>
        <taxon>Pseudomonadati</taxon>
        <taxon>Pseudomonadota</taxon>
        <taxon>Alphaproteobacteria</taxon>
        <taxon>Rhodobacterales</taxon>
        <taxon>Paracoccaceae</taxon>
        <taxon>Pararhodobacter</taxon>
    </lineage>
</organism>
<dbReference type="SUPFAM" id="SSF144091">
    <property type="entry name" value="Rhomboid-like"/>
    <property type="match status" value="1"/>
</dbReference>
<feature type="transmembrane region" description="Helical" evidence="5">
    <location>
        <begin position="247"/>
        <end position="268"/>
    </location>
</feature>
<feature type="transmembrane region" description="Helical" evidence="5">
    <location>
        <begin position="17"/>
        <end position="36"/>
    </location>
</feature>
<accession>A0A2T7UT33</accession>
<dbReference type="PANTHER" id="PTHR43731">
    <property type="entry name" value="RHOMBOID PROTEASE"/>
    <property type="match status" value="1"/>
</dbReference>
<dbReference type="RefSeq" id="WP_107751298.1">
    <property type="nucleotide sequence ID" value="NZ_QBKF01000004.1"/>
</dbReference>
<comment type="caution">
    <text evidence="7">The sequence shown here is derived from an EMBL/GenBank/DDBJ whole genome shotgun (WGS) entry which is preliminary data.</text>
</comment>
<dbReference type="AlphaFoldDB" id="A0A2T7UT33"/>
<protein>
    <submittedName>
        <fullName evidence="7">Rhomboid family intramembrane serine protease</fullName>
    </submittedName>
</protein>
<evidence type="ECO:0000256" key="4">
    <source>
        <dbReference type="ARBA" id="ARBA00023136"/>
    </source>
</evidence>
<feature type="transmembrane region" description="Helical" evidence="5">
    <location>
        <begin position="69"/>
        <end position="89"/>
    </location>
</feature>
<dbReference type="Gene3D" id="1.20.1540.10">
    <property type="entry name" value="Rhomboid-like"/>
    <property type="match status" value="1"/>
</dbReference>
<evidence type="ECO:0000313" key="7">
    <source>
        <dbReference type="EMBL" id="PVE47925.1"/>
    </source>
</evidence>
<proteinExistence type="predicted"/>
<keyword evidence="2 5" id="KW-0812">Transmembrane</keyword>
<evidence type="ECO:0000313" key="8">
    <source>
        <dbReference type="Proteomes" id="UP000244810"/>
    </source>
</evidence>
<dbReference type="OrthoDB" id="9813074at2"/>
<gene>
    <name evidence="7" type="ORF">DDE23_07210</name>
</gene>
<dbReference type="Proteomes" id="UP000244810">
    <property type="component" value="Unassembled WGS sequence"/>
</dbReference>
<feature type="transmembrane region" description="Helical" evidence="5">
    <location>
        <begin position="189"/>
        <end position="208"/>
    </location>
</feature>
<keyword evidence="8" id="KW-1185">Reference proteome</keyword>
<dbReference type="InterPro" id="IPR022764">
    <property type="entry name" value="Peptidase_S54_rhomboid_dom"/>
</dbReference>
<feature type="transmembrane region" description="Helical" evidence="5">
    <location>
        <begin position="101"/>
        <end position="119"/>
    </location>
</feature>
<feature type="domain" description="Peptidase S54 rhomboid" evidence="6">
    <location>
        <begin position="64"/>
        <end position="209"/>
    </location>
</feature>
<feature type="transmembrane region" description="Helical" evidence="5">
    <location>
        <begin position="151"/>
        <end position="177"/>
    </location>
</feature>
<sequence>MFAIADHNPTRHIRFPYVNWAIIALCTVLFVIQVPWPDYAFTPASLHPVGGLKPPGGGPEVMGQMVSYMFLHATWLHLIGNMVTLWVFGDNIEDAMGHWRYPLFFILCGMAGAGAEAWLSADPTVPVIGASGAIAGVMGAYLLLHPRAKVLVLVAFRVPVLAPAGLFVGLSVALDVIAALSEIPGEVRVAFWAHVGGFAAGAVLIVLMRWRDVPLLQPPQPHPEAGFFGAGRWLPDFGKERPGGSALWFWVKATVFFIVVAVLVETVLGGAV</sequence>
<keyword evidence="7" id="KW-0645">Protease</keyword>
<evidence type="ECO:0000259" key="6">
    <source>
        <dbReference type="Pfam" id="PF01694"/>
    </source>
</evidence>
<evidence type="ECO:0000256" key="2">
    <source>
        <dbReference type="ARBA" id="ARBA00022692"/>
    </source>
</evidence>
<dbReference type="InterPro" id="IPR050925">
    <property type="entry name" value="Rhomboid_protease_S54"/>
</dbReference>
<dbReference type="GO" id="GO:0004252">
    <property type="term" value="F:serine-type endopeptidase activity"/>
    <property type="evidence" value="ECO:0007669"/>
    <property type="project" value="InterPro"/>
</dbReference>
<keyword evidence="3 5" id="KW-1133">Transmembrane helix</keyword>
<dbReference type="Pfam" id="PF01694">
    <property type="entry name" value="Rhomboid"/>
    <property type="match status" value="1"/>
</dbReference>
<dbReference type="EMBL" id="QDDR01000003">
    <property type="protein sequence ID" value="PVE47925.1"/>
    <property type="molecule type" value="Genomic_DNA"/>
</dbReference>
<comment type="subcellular location">
    <subcellularLocation>
        <location evidence="1">Membrane</location>
        <topology evidence="1">Multi-pass membrane protein</topology>
    </subcellularLocation>
</comment>
<keyword evidence="4 5" id="KW-0472">Membrane</keyword>
<keyword evidence="7" id="KW-0378">Hydrolase</keyword>
<dbReference type="GO" id="GO:0016020">
    <property type="term" value="C:membrane"/>
    <property type="evidence" value="ECO:0007669"/>
    <property type="project" value="UniProtKB-SubCell"/>
</dbReference>
<feature type="transmembrane region" description="Helical" evidence="5">
    <location>
        <begin position="125"/>
        <end position="144"/>
    </location>
</feature>
<reference evidence="7 8" key="1">
    <citation type="journal article" date="2011" name="Syst. Appl. Microbiol.">
        <title>Defluviimonas denitrificans gen. nov., sp. nov., and Pararhodobacter aggregans gen. nov., sp. nov., non-phototrophic Rhodobacteraceae from the biofilter of a marine aquaculture.</title>
        <authorList>
            <person name="Foesel B.U."/>
            <person name="Drake H.L."/>
            <person name="Schramm A."/>
        </authorList>
    </citation>
    <scope>NUCLEOTIDE SEQUENCE [LARGE SCALE GENOMIC DNA]</scope>
    <source>
        <strain evidence="7 8">D1-19</strain>
    </source>
</reference>
<evidence type="ECO:0000256" key="5">
    <source>
        <dbReference type="SAM" id="Phobius"/>
    </source>
</evidence>
<dbReference type="InterPro" id="IPR035952">
    <property type="entry name" value="Rhomboid-like_sf"/>
</dbReference>
<evidence type="ECO:0000256" key="1">
    <source>
        <dbReference type="ARBA" id="ARBA00004141"/>
    </source>
</evidence>
<dbReference type="GO" id="GO:0006508">
    <property type="term" value="P:proteolysis"/>
    <property type="evidence" value="ECO:0007669"/>
    <property type="project" value="UniProtKB-KW"/>
</dbReference>
<evidence type="ECO:0000256" key="3">
    <source>
        <dbReference type="ARBA" id="ARBA00022989"/>
    </source>
</evidence>
<name>A0A2T7UT33_9RHOB</name>
<dbReference type="PANTHER" id="PTHR43731:SF26">
    <property type="entry name" value="RHOMBOID-LIKE PROTEIN 10, CHLOROPLASTIC"/>
    <property type="match status" value="1"/>
</dbReference>